<feature type="domain" description="Alcohol dehydrogenase-like N-terminal" evidence="3">
    <location>
        <begin position="22"/>
        <end position="137"/>
    </location>
</feature>
<dbReference type="Pfam" id="PF00107">
    <property type="entry name" value="ADH_zinc_N"/>
    <property type="match status" value="1"/>
</dbReference>
<dbReference type="Gene3D" id="3.40.50.720">
    <property type="entry name" value="NAD(P)-binding Rossmann-like Domain"/>
    <property type="match status" value="1"/>
</dbReference>
<dbReference type="PANTHER" id="PTHR43189:SF1">
    <property type="entry name" value="ZINC-TYPE ALCOHOL DEHYDROGENASE-LIKE PROTEIN C1198.01"/>
    <property type="match status" value="1"/>
</dbReference>
<sequence>MRAAVLRGGHFTVDDVPEPTPGPGQVLVETAACGICGSDLSAYKHTAEFLQASIDSDTPSFIFDPDADLVMGHELSARVVRPGPGVEGFAEGQVVVGLPWALDGGGTLRTIGYSNQFPGGFGERMVMQAAALVKVPDHVPAPVAALTEPLAVGFGNVARSGAEKGGGAIVIGSGPIGLGAVGGLVERGVAPVIVSEPSPRRRELARAFGAHVVVDPAEQDPFAVWREVSEAGQPLTVFECSGKAGMFNDVLYKVPRGGTVMLIGVCMTMDSFRPVVGIYKDLTVKMCLTYPPEQYPATLRRIAEGTVDAASLVTGEVGFGGVAAAIDTLGRPDDHVKVLVRPHLDGADVHTPDLTRG</sequence>
<feature type="domain" description="Alcohol dehydrogenase-like C-terminal" evidence="2">
    <location>
        <begin position="175"/>
        <end position="303"/>
    </location>
</feature>
<evidence type="ECO:0000259" key="2">
    <source>
        <dbReference type="Pfam" id="PF00107"/>
    </source>
</evidence>
<dbReference type="Pfam" id="PF08240">
    <property type="entry name" value="ADH_N"/>
    <property type="match status" value="1"/>
</dbReference>
<dbReference type="SUPFAM" id="SSF51735">
    <property type="entry name" value="NAD(P)-binding Rossmann-fold domains"/>
    <property type="match status" value="1"/>
</dbReference>
<dbReference type="InterPro" id="IPR013154">
    <property type="entry name" value="ADH-like_N"/>
</dbReference>
<dbReference type="Gene3D" id="3.90.180.10">
    <property type="entry name" value="Medium-chain alcohol dehydrogenases, catalytic domain"/>
    <property type="match status" value="1"/>
</dbReference>
<comment type="caution">
    <text evidence="4">The sequence shown here is derived from an EMBL/GenBank/DDBJ whole genome shotgun (WGS) entry which is preliminary data.</text>
</comment>
<evidence type="ECO:0000313" key="5">
    <source>
        <dbReference type="Proteomes" id="UP001551482"/>
    </source>
</evidence>
<reference evidence="4 5" key="1">
    <citation type="submission" date="2024-06" db="EMBL/GenBank/DDBJ databases">
        <title>The Natural Products Discovery Center: Release of the First 8490 Sequenced Strains for Exploring Actinobacteria Biosynthetic Diversity.</title>
        <authorList>
            <person name="Kalkreuter E."/>
            <person name="Kautsar S.A."/>
            <person name="Yang D."/>
            <person name="Bader C.D."/>
            <person name="Teijaro C.N."/>
            <person name="Fluegel L."/>
            <person name="Davis C.M."/>
            <person name="Simpson J.R."/>
            <person name="Lauterbach L."/>
            <person name="Steele A.D."/>
            <person name="Gui C."/>
            <person name="Meng S."/>
            <person name="Li G."/>
            <person name="Viehrig K."/>
            <person name="Ye F."/>
            <person name="Su P."/>
            <person name="Kiefer A.F."/>
            <person name="Nichols A."/>
            <person name="Cepeda A.J."/>
            <person name="Yan W."/>
            <person name="Fan B."/>
            <person name="Jiang Y."/>
            <person name="Adhikari A."/>
            <person name="Zheng C.-J."/>
            <person name="Schuster L."/>
            <person name="Cowan T.M."/>
            <person name="Smanski M.J."/>
            <person name="Chevrette M.G."/>
            <person name="De Carvalho L.P.S."/>
            <person name="Shen B."/>
        </authorList>
    </citation>
    <scope>NUCLEOTIDE SEQUENCE [LARGE SCALE GENOMIC DNA]</scope>
    <source>
        <strain evidence="4 5">NPDC048946</strain>
    </source>
</reference>
<name>A0ABV3DKV7_9ACTN</name>
<dbReference type="InterPro" id="IPR036291">
    <property type="entry name" value="NAD(P)-bd_dom_sf"/>
</dbReference>
<keyword evidence="5" id="KW-1185">Reference proteome</keyword>
<dbReference type="InterPro" id="IPR011032">
    <property type="entry name" value="GroES-like_sf"/>
</dbReference>
<protein>
    <submittedName>
        <fullName evidence="4">Zinc-binding dehydrogenase</fullName>
    </submittedName>
</protein>
<dbReference type="EMBL" id="JBEZFP010000051">
    <property type="protein sequence ID" value="MEU8135847.1"/>
    <property type="molecule type" value="Genomic_DNA"/>
</dbReference>
<evidence type="ECO:0000313" key="4">
    <source>
        <dbReference type="EMBL" id="MEU8135847.1"/>
    </source>
</evidence>
<dbReference type="InterPro" id="IPR013149">
    <property type="entry name" value="ADH-like_C"/>
</dbReference>
<evidence type="ECO:0000259" key="3">
    <source>
        <dbReference type="Pfam" id="PF08240"/>
    </source>
</evidence>
<accession>A0ABV3DKV7</accession>
<dbReference type="RefSeq" id="WP_358355914.1">
    <property type="nucleotide sequence ID" value="NZ_JBEZFP010000051.1"/>
</dbReference>
<dbReference type="Proteomes" id="UP001551482">
    <property type="component" value="Unassembled WGS sequence"/>
</dbReference>
<evidence type="ECO:0000256" key="1">
    <source>
        <dbReference type="ARBA" id="ARBA00023002"/>
    </source>
</evidence>
<gene>
    <name evidence="4" type="ORF">AB0C36_20305</name>
</gene>
<dbReference type="SUPFAM" id="SSF50129">
    <property type="entry name" value="GroES-like"/>
    <property type="match status" value="1"/>
</dbReference>
<keyword evidence="1" id="KW-0560">Oxidoreductase</keyword>
<dbReference type="PANTHER" id="PTHR43189">
    <property type="entry name" value="ZINC-TYPE ALCOHOL DEHYDROGENASE-LIKE PROTEIN C1198.01-RELATED"/>
    <property type="match status" value="1"/>
</dbReference>
<proteinExistence type="predicted"/>
<organism evidence="4 5">
    <name type="scientific">Streptodolium elevatio</name>
    <dbReference type="NCBI Taxonomy" id="3157996"/>
    <lineage>
        <taxon>Bacteria</taxon>
        <taxon>Bacillati</taxon>
        <taxon>Actinomycetota</taxon>
        <taxon>Actinomycetes</taxon>
        <taxon>Kitasatosporales</taxon>
        <taxon>Streptomycetaceae</taxon>
        <taxon>Streptodolium</taxon>
    </lineage>
</organism>